<sequence length="219" mass="24661">MLNHFLSLFLKDNCPLCQRTAEKIICSYCQQKIDLCQLDSSEELTSDNFLIFAWGKYDGTLKRAIASLKYNGNRNLGVLMGQWLGKKWLDSGNKEKYKKLTVIPIPLHPEKLKQRGFNQAELIARGFTQITGYSLKPNLLQRVKDTTAMFGLNPSARKKNISKAFEIGKDLATINKSYPTLIVDDIYTTGTTVNEARQVLTKHKLLSVGVATLSKVNSE</sequence>
<dbReference type="AlphaFoldDB" id="A0A844GNN0"/>
<dbReference type="PANTHER" id="PTHR47505">
    <property type="entry name" value="DNA UTILIZATION PROTEIN YHGH"/>
    <property type="match status" value="1"/>
</dbReference>
<name>A0A844GNN0_9CHRO</name>
<proteinExistence type="inferred from homology"/>
<dbReference type="RefSeq" id="WP_155082964.1">
    <property type="nucleotide sequence ID" value="NZ_WMIA01000003.1"/>
</dbReference>
<dbReference type="CDD" id="cd06223">
    <property type="entry name" value="PRTases_typeI"/>
    <property type="match status" value="1"/>
</dbReference>
<dbReference type="SUPFAM" id="SSF53271">
    <property type="entry name" value="PRTase-like"/>
    <property type="match status" value="1"/>
</dbReference>
<dbReference type="InterPro" id="IPR029057">
    <property type="entry name" value="PRTase-like"/>
</dbReference>
<comment type="similarity">
    <text evidence="1">Belongs to the ComF/GntX family.</text>
</comment>
<evidence type="ECO:0000313" key="3">
    <source>
        <dbReference type="Proteomes" id="UP000437131"/>
    </source>
</evidence>
<evidence type="ECO:0000313" key="2">
    <source>
        <dbReference type="EMBL" id="MTF38087.1"/>
    </source>
</evidence>
<protein>
    <submittedName>
        <fullName evidence="2">ComF family protein</fullName>
    </submittedName>
</protein>
<accession>A0A844GNN0</accession>
<comment type="caution">
    <text evidence="2">The sequence shown here is derived from an EMBL/GenBank/DDBJ whole genome shotgun (WGS) entry which is preliminary data.</text>
</comment>
<dbReference type="EMBL" id="WMIA01000003">
    <property type="protein sequence ID" value="MTF38087.1"/>
    <property type="molecule type" value="Genomic_DNA"/>
</dbReference>
<dbReference type="Gene3D" id="3.40.50.2020">
    <property type="match status" value="1"/>
</dbReference>
<reference evidence="2 3" key="1">
    <citation type="submission" date="2019-11" db="EMBL/GenBank/DDBJ databases">
        <title>Isolation of a new High Light Tolerant Cyanobacteria.</title>
        <authorList>
            <person name="Dobson Z."/>
            <person name="Vaughn N."/>
            <person name="Vaughn M."/>
            <person name="Fromme P."/>
            <person name="Mazor Y."/>
        </authorList>
    </citation>
    <scope>NUCLEOTIDE SEQUENCE [LARGE SCALE GENOMIC DNA]</scope>
    <source>
        <strain evidence="2 3">0216</strain>
    </source>
</reference>
<organism evidence="2 3">
    <name type="scientific">Cyanobacterium aponinum 0216</name>
    <dbReference type="NCBI Taxonomy" id="2676140"/>
    <lineage>
        <taxon>Bacteria</taxon>
        <taxon>Bacillati</taxon>
        <taxon>Cyanobacteriota</taxon>
        <taxon>Cyanophyceae</taxon>
        <taxon>Oscillatoriophycideae</taxon>
        <taxon>Chroococcales</taxon>
        <taxon>Geminocystaceae</taxon>
        <taxon>Cyanobacterium</taxon>
    </lineage>
</organism>
<gene>
    <name evidence="2" type="ORF">GGC33_04020</name>
</gene>
<evidence type="ECO:0000256" key="1">
    <source>
        <dbReference type="ARBA" id="ARBA00008007"/>
    </source>
</evidence>
<dbReference type="Proteomes" id="UP000437131">
    <property type="component" value="Unassembled WGS sequence"/>
</dbReference>
<dbReference type="InterPro" id="IPR051910">
    <property type="entry name" value="ComF/GntX_DNA_util-trans"/>
</dbReference>
<dbReference type="PANTHER" id="PTHR47505:SF1">
    <property type="entry name" value="DNA UTILIZATION PROTEIN YHGH"/>
    <property type="match status" value="1"/>
</dbReference>
<dbReference type="InterPro" id="IPR000836">
    <property type="entry name" value="PRTase_dom"/>
</dbReference>